<dbReference type="AlphaFoldDB" id="A0A401FQ70"/>
<keyword evidence="5 7" id="KW-0807">Transducer</keyword>
<gene>
    <name evidence="12" type="ORF">DENIS_0074</name>
</gene>
<dbReference type="PRINTS" id="PR00260">
    <property type="entry name" value="CHEMTRNSDUCR"/>
</dbReference>
<reference evidence="13" key="1">
    <citation type="submission" date="2017-11" db="EMBL/GenBank/DDBJ databases">
        <authorList>
            <person name="Watanabe M."/>
            <person name="Kojima H."/>
        </authorList>
    </citation>
    <scope>NUCLEOTIDE SEQUENCE [LARGE SCALE GENOMIC DNA]</scope>
    <source>
        <strain evidence="13">Tokyo 01</strain>
    </source>
</reference>
<evidence type="ECO:0000256" key="2">
    <source>
        <dbReference type="ARBA" id="ARBA00022692"/>
    </source>
</evidence>
<protein>
    <recommendedName>
        <fullName evidence="14">Methyl-accepting chemotaxis protein</fullName>
    </recommendedName>
</protein>
<evidence type="ECO:0000256" key="8">
    <source>
        <dbReference type="SAM" id="MobiDB-lite"/>
    </source>
</evidence>
<dbReference type="CDD" id="cd06225">
    <property type="entry name" value="HAMP"/>
    <property type="match status" value="2"/>
</dbReference>
<dbReference type="Pfam" id="PF00015">
    <property type="entry name" value="MCPsignal"/>
    <property type="match status" value="1"/>
</dbReference>
<comment type="similarity">
    <text evidence="6">Belongs to the methyl-accepting chemotaxis (MCP) protein family.</text>
</comment>
<dbReference type="Proteomes" id="UP000288096">
    <property type="component" value="Unassembled WGS sequence"/>
</dbReference>
<comment type="subcellular location">
    <subcellularLocation>
        <location evidence="1">Membrane</location>
        <topology evidence="1">Multi-pass membrane protein</topology>
    </subcellularLocation>
</comment>
<evidence type="ECO:0000259" key="10">
    <source>
        <dbReference type="PROSITE" id="PS50111"/>
    </source>
</evidence>
<accession>A0A401FQ70</accession>
<sequence>MEHLKHRIFNLSIGMKLLHSTALAVLLALIVVLYAFSTSYREAVIAREMNFLQAKADAVARFVTILDAEGRLAGPAGLARKLRAFKAFDSSAITVLNREKEIIATTLDTASLIGKTPAGLPDYDRYFEGGYINTHRRGVIETVRPGGGEDIFCTFAPTPSLGGTVVMDATQAEVLSPVRKALMRITAITVAMFGLILLTVWQVSARAVVRPVTDIRNVFKEIDRGNDQVRTRVHYGDELGKIAAGLNGMLKNIQESREERDIMQTSIMNLLEEISGLAEGDLTARAEVTEDFTGAIADSFNEMAEQLSEVVKNVKDVTLQVISTSQEVSRSTENLAETSEMQAVQVSEAIGAINEMSTSIQQVAENAGQSASVSEQSTSHAKEGANAVRATNRAMESIREHAQETARAIKRLGESSQEIGNIVQLINDIADRTSILALNASIQAAMAGDAGRGFAVVAEEVQRLAERSTNATKQIDTLIKNIQGEINEAGSSMEESIQRVVEGSRLADGARKKLQEIETVSNQLGTLIQSISMASKQQAQASEEIAKTMEEVGEISSQTSGASRQTAVSMKSLAQMSAQLNESVSVFRLSEE</sequence>
<dbReference type="SMART" id="SM00304">
    <property type="entry name" value="HAMP"/>
    <property type="match status" value="3"/>
</dbReference>
<evidence type="ECO:0008006" key="14">
    <source>
        <dbReference type="Google" id="ProtNLM"/>
    </source>
</evidence>
<dbReference type="GO" id="GO:0016020">
    <property type="term" value="C:membrane"/>
    <property type="evidence" value="ECO:0007669"/>
    <property type="project" value="UniProtKB-SubCell"/>
</dbReference>
<feature type="domain" description="HAMP" evidence="11">
    <location>
        <begin position="206"/>
        <end position="258"/>
    </location>
</feature>
<organism evidence="12 13">
    <name type="scientific">Desulfonema ishimotonii</name>
    <dbReference type="NCBI Taxonomy" id="45657"/>
    <lineage>
        <taxon>Bacteria</taxon>
        <taxon>Pseudomonadati</taxon>
        <taxon>Thermodesulfobacteriota</taxon>
        <taxon>Desulfobacteria</taxon>
        <taxon>Desulfobacterales</taxon>
        <taxon>Desulfococcaceae</taxon>
        <taxon>Desulfonema</taxon>
    </lineage>
</organism>
<dbReference type="Gene3D" id="6.10.340.10">
    <property type="match status" value="1"/>
</dbReference>
<dbReference type="PROSITE" id="PS50111">
    <property type="entry name" value="CHEMOTAXIS_TRANSDUC_2"/>
    <property type="match status" value="1"/>
</dbReference>
<name>A0A401FQ70_9BACT</name>
<evidence type="ECO:0000256" key="4">
    <source>
        <dbReference type="ARBA" id="ARBA00023136"/>
    </source>
</evidence>
<dbReference type="OrthoDB" id="5419060at2"/>
<evidence type="ECO:0000256" key="1">
    <source>
        <dbReference type="ARBA" id="ARBA00004141"/>
    </source>
</evidence>
<proteinExistence type="inferred from homology"/>
<feature type="region of interest" description="Disordered" evidence="8">
    <location>
        <begin position="365"/>
        <end position="387"/>
    </location>
</feature>
<comment type="caution">
    <text evidence="12">The sequence shown here is derived from an EMBL/GenBank/DDBJ whole genome shotgun (WGS) entry which is preliminary data.</text>
</comment>
<dbReference type="GO" id="GO:0004888">
    <property type="term" value="F:transmembrane signaling receptor activity"/>
    <property type="evidence" value="ECO:0007669"/>
    <property type="project" value="InterPro"/>
</dbReference>
<dbReference type="GO" id="GO:0006935">
    <property type="term" value="P:chemotaxis"/>
    <property type="evidence" value="ECO:0007669"/>
    <property type="project" value="InterPro"/>
</dbReference>
<evidence type="ECO:0000259" key="11">
    <source>
        <dbReference type="PROSITE" id="PS50885"/>
    </source>
</evidence>
<keyword evidence="13" id="KW-1185">Reference proteome</keyword>
<dbReference type="EMBL" id="BEXT01000001">
    <property type="protein sequence ID" value="GBC59138.1"/>
    <property type="molecule type" value="Genomic_DNA"/>
</dbReference>
<evidence type="ECO:0000256" key="7">
    <source>
        <dbReference type="PROSITE-ProRule" id="PRU00284"/>
    </source>
</evidence>
<dbReference type="SUPFAM" id="SSF158472">
    <property type="entry name" value="HAMP domain-like"/>
    <property type="match status" value="1"/>
</dbReference>
<dbReference type="Pfam" id="PF00672">
    <property type="entry name" value="HAMP"/>
    <property type="match status" value="1"/>
</dbReference>
<dbReference type="InterPro" id="IPR004089">
    <property type="entry name" value="MCPsignal_dom"/>
</dbReference>
<dbReference type="Gene3D" id="1.10.287.950">
    <property type="entry name" value="Methyl-accepting chemotaxis protein"/>
    <property type="match status" value="1"/>
</dbReference>
<evidence type="ECO:0000313" key="13">
    <source>
        <dbReference type="Proteomes" id="UP000288096"/>
    </source>
</evidence>
<dbReference type="SMART" id="SM00283">
    <property type="entry name" value="MA"/>
    <property type="match status" value="1"/>
</dbReference>
<dbReference type="InterPro" id="IPR004090">
    <property type="entry name" value="Chemotax_Me-accpt_rcpt"/>
</dbReference>
<evidence type="ECO:0000256" key="9">
    <source>
        <dbReference type="SAM" id="Phobius"/>
    </source>
</evidence>
<keyword evidence="2 9" id="KW-0812">Transmembrane</keyword>
<evidence type="ECO:0000256" key="6">
    <source>
        <dbReference type="ARBA" id="ARBA00029447"/>
    </source>
</evidence>
<feature type="domain" description="HAMP" evidence="11">
    <location>
        <begin position="261"/>
        <end position="312"/>
    </location>
</feature>
<evidence type="ECO:0000256" key="5">
    <source>
        <dbReference type="ARBA" id="ARBA00023224"/>
    </source>
</evidence>
<dbReference type="PANTHER" id="PTHR32089">
    <property type="entry name" value="METHYL-ACCEPTING CHEMOTAXIS PROTEIN MCPB"/>
    <property type="match status" value="1"/>
</dbReference>
<dbReference type="GO" id="GO:0007165">
    <property type="term" value="P:signal transduction"/>
    <property type="evidence" value="ECO:0007669"/>
    <property type="project" value="UniProtKB-KW"/>
</dbReference>
<feature type="domain" description="Methyl-accepting transducer" evidence="10">
    <location>
        <begin position="317"/>
        <end position="553"/>
    </location>
</feature>
<feature type="compositionally biased region" description="Polar residues" evidence="8">
    <location>
        <begin position="365"/>
        <end position="379"/>
    </location>
</feature>
<keyword evidence="3 9" id="KW-1133">Transmembrane helix</keyword>
<dbReference type="InterPro" id="IPR003660">
    <property type="entry name" value="HAMP_dom"/>
</dbReference>
<evidence type="ECO:0000313" key="12">
    <source>
        <dbReference type="EMBL" id="GBC59138.1"/>
    </source>
</evidence>
<dbReference type="FunFam" id="1.10.287.950:FF:000001">
    <property type="entry name" value="Methyl-accepting chemotaxis sensory transducer"/>
    <property type="match status" value="1"/>
</dbReference>
<dbReference type="SUPFAM" id="SSF58104">
    <property type="entry name" value="Methyl-accepting chemotaxis protein (MCP) signaling domain"/>
    <property type="match status" value="1"/>
</dbReference>
<evidence type="ECO:0000256" key="3">
    <source>
        <dbReference type="ARBA" id="ARBA00022989"/>
    </source>
</evidence>
<dbReference type="RefSeq" id="WP_124326676.1">
    <property type="nucleotide sequence ID" value="NZ_BEXT01000001.1"/>
</dbReference>
<keyword evidence="4 9" id="KW-0472">Membrane</keyword>
<feature type="transmembrane region" description="Helical" evidence="9">
    <location>
        <begin position="17"/>
        <end position="37"/>
    </location>
</feature>
<reference evidence="13" key="2">
    <citation type="submission" date="2019-01" db="EMBL/GenBank/DDBJ databases">
        <title>Genome sequence of Desulfonema ishimotonii strain Tokyo 01.</title>
        <authorList>
            <person name="Fukui M."/>
        </authorList>
    </citation>
    <scope>NUCLEOTIDE SEQUENCE [LARGE SCALE GENOMIC DNA]</scope>
    <source>
        <strain evidence="13">Tokyo 01</strain>
    </source>
</reference>
<dbReference type="PROSITE" id="PS50885">
    <property type="entry name" value="HAMP"/>
    <property type="match status" value="2"/>
</dbReference>
<feature type="transmembrane region" description="Helical" evidence="9">
    <location>
        <begin position="181"/>
        <end position="201"/>
    </location>
</feature>
<dbReference type="CDD" id="cd11386">
    <property type="entry name" value="MCP_signal"/>
    <property type="match status" value="1"/>
</dbReference>
<dbReference type="PANTHER" id="PTHR32089:SF119">
    <property type="entry name" value="METHYL-ACCEPTING CHEMOTAXIS PROTEIN CTPL"/>
    <property type="match status" value="1"/>
</dbReference>